<name>A0A7J0GMV3_9ERIC</name>
<sequence>MNLIKIGQSVRGIVKFKIFNESDSRWRLLLFDETVPKVRLLFAEQVAGSRLWSGSNEGKIVGSVGAEVADQRWIGRLEVQQVVVGAAAGGRYGLGFGRLKKGFKFGNIGVTV</sequence>
<reference evidence="1 2" key="1">
    <citation type="submission" date="2019-07" db="EMBL/GenBank/DDBJ databases">
        <title>De Novo Assembly of kiwifruit Actinidia rufa.</title>
        <authorList>
            <person name="Sugita-Konishi S."/>
            <person name="Sato K."/>
            <person name="Mori E."/>
            <person name="Abe Y."/>
            <person name="Kisaki G."/>
            <person name="Hamano K."/>
            <person name="Suezawa K."/>
            <person name="Otani M."/>
            <person name="Fukuda T."/>
            <person name="Manabe T."/>
            <person name="Gomi K."/>
            <person name="Tabuchi M."/>
            <person name="Akimitsu K."/>
            <person name="Kataoka I."/>
        </authorList>
    </citation>
    <scope>NUCLEOTIDE SEQUENCE [LARGE SCALE GENOMIC DNA]</scope>
    <source>
        <strain evidence="2">cv. Fuchu</strain>
    </source>
</reference>
<evidence type="ECO:0000313" key="2">
    <source>
        <dbReference type="Proteomes" id="UP000585474"/>
    </source>
</evidence>
<organism evidence="1 2">
    <name type="scientific">Actinidia rufa</name>
    <dbReference type="NCBI Taxonomy" id="165716"/>
    <lineage>
        <taxon>Eukaryota</taxon>
        <taxon>Viridiplantae</taxon>
        <taxon>Streptophyta</taxon>
        <taxon>Embryophyta</taxon>
        <taxon>Tracheophyta</taxon>
        <taxon>Spermatophyta</taxon>
        <taxon>Magnoliopsida</taxon>
        <taxon>eudicotyledons</taxon>
        <taxon>Gunneridae</taxon>
        <taxon>Pentapetalae</taxon>
        <taxon>asterids</taxon>
        <taxon>Ericales</taxon>
        <taxon>Actinidiaceae</taxon>
        <taxon>Actinidia</taxon>
    </lineage>
</organism>
<dbReference type="AlphaFoldDB" id="A0A7J0GMV3"/>
<proteinExistence type="predicted"/>
<evidence type="ECO:0000313" key="1">
    <source>
        <dbReference type="EMBL" id="GFZ12146.1"/>
    </source>
</evidence>
<dbReference type="Proteomes" id="UP000585474">
    <property type="component" value="Unassembled WGS sequence"/>
</dbReference>
<protein>
    <submittedName>
        <fullName evidence="1">Uncharacterized protein</fullName>
    </submittedName>
</protein>
<accession>A0A7J0GMV3</accession>
<comment type="caution">
    <text evidence="1">The sequence shown here is derived from an EMBL/GenBank/DDBJ whole genome shotgun (WGS) entry which is preliminary data.</text>
</comment>
<dbReference type="EMBL" id="BJWL01000023">
    <property type="protein sequence ID" value="GFZ12146.1"/>
    <property type="molecule type" value="Genomic_DNA"/>
</dbReference>
<gene>
    <name evidence="1" type="ORF">Acr_23g0005310</name>
</gene>
<keyword evidence="2" id="KW-1185">Reference proteome</keyword>